<accession>A0A7G7XEN5</accession>
<name>A0A7G7XEN5_9PSED</name>
<sequence>MRSSPRTLAADQQSMRNGSAGKVSALDVTQVRTSVDSARASLAHYQRQVPRPRTT</sequence>
<feature type="region of interest" description="Disordered" evidence="1">
    <location>
        <begin position="1"/>
        <end position="25"/>
    </location>
</feature>
<proteinExistence type="predicted"/>
<dbReference type="Proteomes" id="UP000515277">
    <property type="component" value="Chromosome"/>
</dbReference>
<evidence type="ECO:0000313" key="3">
    <source>
        <dbReference type="Proteomes" id="UP000515277"/>
    </source>
</evidence>
<organism evidence="2 3">
    <name type="scientific">Pseudomonas protegens</name>
    <dbReference type="NCBI Taxonomy" id="380021"/>
    <lineage>
        <taxon>Bacteria</taxon>
        <taxon>Pseudomonadati</taxon>
        <taxon>Pseudomonadota</taxon>
        <taxon>Gammaproteobacteria</taxon>
        <taxon>Pseudomonadales</taxon>
        <taxon>Pseudomonadaceae</taxon>
        <taxon>Pseudomonas</taxon>
    </lineage>
</organism>
<evidence type="ECO:0000256" key="1">
    <source>
        <dbReference type="SAM" id="MobiDB-lite"/>
    </source>
</evidence>
<evidence type="ECO:0000313" key="2">
    <source>
        <dbReference type="EMBL" id="QNH78430.1"/>
    </source>
</evidence>
<dbReference type="EMBL" id="CP060201">
    <property type="protein sequence ID" value="QNH78430.1"/>
    <property type="molecule type" value="Genomic_DNA"/>
</dbReference>
<reference evidence="3" key="1">
    <citation type="journal article" date="2020" name="Microbiol. Resour. Announc.">
        <title>Complete genome sequences of four natural Pseudomonas isolates that catabolize a wide range of aromatic compounds relevant to lignin valorization.</title>
        <authorList>
            <person name="Hatmaker E.A."/>
            <person name="Presley G."/>
            <person name="Cannon O."/>
            <person name="Guss A.M."/>
            <person name="Elkins J.G."/>
        </authorList>
    </citation>
    <scope>NUCLEOTIDE SEQUENCE [LARGE SCALE GENOMIC DNA]</scope>
    <source>
        <strain evidence="3">H1F5C</strain>
    </source>
</reference>
<feature type="compositionally biased region" description="Polar residues" evidence="1">
    <location>
        <begin position="1"/>
        <end position="17"/>
    </location>
</feature>
<gene>
    <name evidence="2" type="ORF">GGI48_04395</name>
</gene>
<protein>
    <submittedName>
        <fullName evidence="2">Uncharacterized protein</fullName>
    </submittedName>
</protein>
<dbReference type="RefSeq" id="WP_179597212.1">
    <property type="nucleotide sequence ID" value="NZ_CP060201.1"/>
</dbReference>
<dbReference type="AlphaFoldDB" id="A0A7G7XEN5"/>